<dbReference type="GO" id="GO:0004497">
    <property type="term" value="F:monooxygenase activity"/>
    <property type="evidence" value="ECO:0007669"/>
    <property type="project" value="UniProtKB-KW"/>
</dbReference>
<evidence type="ECO:0000256" key="9">
    <source>
        <dbReference type="RuleBase" id="RU000461"/>
    </source>
</evidence>
<dbReference type="EMBL" id="VAHF01000003">
    <property type="protein sequence ID" value="TXG67691.1"/>
    <property type="molecule type" value="Genomic_DNA"/>
</dbReference>
<dbReference type="GO" id="GO:0005506">
    <property type="term" value="F:iron ion binding"/>
    <property type="evidence" value="ECO:0007669"/>
    <property type="project" value="InterPro"/>
</dbReference>
<sequence>MISTIMELEFFSVSIFLITSLLFVFMVLKLVKRSKTNEEKSLNLPPGPWKLPIIGNLHQLTSSLVHRQLRDLSKKYGPLMHLQLGELSTVVVSSAKFAEQVMKTHDVIFASRPVLLSTKILDYDSTSISFSPYGSYWRQLRKICVQELLTMKRVQSFRSIREEEVSSLIALISSKAGSPVNLTENFRSLIYGITSRAAFGKKSKDIEVFISAFMEALSLSAGFNIADLYPSIELLQWITGIKSQLMRIHRTMDKILEDIVKEHKSKIGEISDDENEDLVDVLLKVQKRGDLEVPLTADNVKAVILDVWIAGGETSATTLDWAMSELLKNPRVMKRAQAEVREVFDRIGKVDETAISEMNYLKLVVKETLRFHTPVPLLVPRESRERCELSGFDIPNKANVIVNAWAISRDPEYWSEPEKFNPERFDDCPSIDYRGTNFEFIPFGAGRRICPGISYGLANVELPLAMLLYHFDWKLPNEMKSEDLDMTEAAGLAVRRKDELCVIPIPYRPSSI</sequence>
<dbReference type="AlphaFoldDB" id="A0A5C7IEZ8"/>
<dbReference type="InterPro" id="IPR017972">
    <property type="entry name" value="Cyt_P450_CS"/>
</dbReference>
<dbReference type="PRINTS" id="PR00385">
    <property type="entry name" value="P450"/>
</dbReference>
<evidence type="ECO:0000256" key="4">
    <source>
        <dbReference type="ARBA" id="ARBA00022723"/>
    </source>
</evidence>
<evidence type="ECO:0000256" key="5">
    <source>
        <dbReference type="ARBA" id="ARBA00023002"/>
    </source>
</evidence>
<keyword evidence="4 8" id="KW-0479">Metal-binding</keyword>
<evidence type="ECO:0000313" key="11">
    <source>
        <dbReference type="EMBL" id="TXG67691.1"/>
    </source>
</evidence>
<comment type="similarity">
    <text evidence="2 9">Belongs to the cytochrome P450 family.</text>
</comment>
<dbReference type="PANTHER" id="PTHR47955:SF8">
    <property type="entry name" value="CYTOCHROME P450 71D11-LIKE"/>
    <property type="match status" value="1"/>
</dbReference>
<keyword evidence="5 9" id="KW-0560">Oxidoreductase</keyword>
<keyword evidence="10" id="KW-0812">Transmembrane</keyword>
<reference evidence="12" key="1">
    <citation type="journal article" date="2019" name="Gigascience">
        <title>De novo genome assembly of the endangered Acer yangbiense, a plant species with extremely small populations endemic to Yunnan Province, China.</title>
        <authorList>
            <person name="Yang J."/>
            <person name="Wariss H.M."/>
            <person name="Tao L."/>
            <person name="Zhang R."/>
            <person name="Yun Q."/>
            <person name="Hollingsworth P."/>
            <person name="Dao Z."/>
            <person name="Luo G."/>
            <person name="Guo H."/>
            <person name="Ma Y."/>
            <person name="Sun W."/>
        </authorList>
    </citation>
    <scope>NUCLEOTIDE SEQUENCE [LARGE SCALE GENOMIC DNA]</scope>
    <source>
        <strain evidence="12">cv. Malutang</strain>
    </source>
</reference>
<dbReference type="GO" id="GO:0020037">
    <property type="term" value="F:heme binding"/>
    <property type="evidence" value="ECO:0007669"/>
    <property type="project" value="InterPro"/>
</dbReference>
<name>A0A5C7IEZ8_9ROSI</name>
<evidence type="ECO:0000256" key="3">
    <source>
        <dbReference type="ARBA" id="ARBA00022617"/>
    </source>
</evidence>
<dbReference type="PANTHER" id="PTHR47955">
    <property type="entry name" value="CYTOCHROME P450 FAMILY 71 PROTEIN"/>
    <property type="match status" value="1"/>
</dbReference>
<dbReference type="PRINTS" id="PR00463">
    <property type="entry name" value="EP450I"/>
</dbReference>
<evidence type="ECO:0000256" key="10">
    <source>
        <dbReference type="SAM" id="Phobius"/>
    </source>
</evidence>
<evidence type="ECO:0000256" key="8">
    <source>
        <dbReference type="PIRSR" id="PIRSR602401-1"/>
    </source>
</evidence>
<comment type="caution">
    <text evidence="11">The sequence shown here is derived from an EMBL/GenBank/DDBJ whole genome shotgun (WGS) entry which is preliminary data.</text>
</comment>
<dbReference type="FunFam" id="1.10.630.10:FF:000008">
    <property type="entry name" value="Cytochrome P450 71D8"/>
    <property type="match status" value="1"/>
</dbReference>
<dbReference type="PROSITE" id="PS00086">
    <property type="entry name" value="CYTOCHROME_P450"/>
    <property type="match status" value="1"/>
</dbReference>
<organism evidence="11 12">
    <name type="scientific">Acer yangbiense</name>
    <dbReference type="NCBI Taxonomy" id="1000413"/>
    <lineage>
        <taxon>Eukaryota</taxon>
        <taxon>Viridiplantae</taxon>
        <taxon>Streptophyta</taxon>
        <taxon>Embryophyta</taxon>
        <taxon>Tracheophyta</taxon>
        <taxon>Spermatophyta</taxon>
        <taxon>Magnoliopsida</taxon>
        <taxon>eudicotyledons</taxon>
        <taxon>Gunneridae</taxon>
        <taxon>Pentapetalae</taxon>
        <taxon>rosids</taxon>
        <taxon>malvids</taxon>
        <taxon>Sapindales</taxon>
        <taxon>Sapindaceae</taxon>
        <taxon>Hippocastanoideae</taxon>
        <taxon>Acereae</taxon>
        <taxon>Acer</taxon>
    </lineage>
</organism>
<dbReference type="InterPro" id="IPR002401">
    <property type="entry name" value="Cyt_P450_E_grp-I"/>
</dbReference>
<evidence type="ECO:0000256" key="2">
    <source>
        <dbReference type="ARBA" id="ARBA00010617"/>
    </source>
</evidence>
<dbReference type="InterPro" id="IPR036396">
    <property type="entry name" value="Cyt_P450_sf"/>
</dbReference>
<accession>A0A5C7IEZ8</accession>
<evidence type="ECO:0000256" key="1">
    <source>
        <dbReference type="ARBA" id="ARBA00001971"/>
    </source>
</evidence>
<dbReference type="Proteomes" id="UP000323000">
    <property type="component" value="Chromosome 3"/>
</dbReference>
<evidence type="ECO:0000313" key="12">
    <source>
        <dbReference type="Proteomes" id="UP000323000"/>
    </source>
</evidence>
<protein>
    <recommendedName>
        <fullName evidence="13">Cytochrome P450</fullName>
    </recommendedName>
</protein>
<evidence type="ECO:0008006" key="13">
    <source>
        <dbReference type="Google" id="ProtNLM"/>
    </source>
</evidence>
<proteinExistence type="inferred from homology"/>
<dbReference type="InterPro" id="IPR001128">
    <property type="entry name" value="Cyt_P450"/>
</dbReference>
<evidence type="ECO:0000256" key="7">
    <source>
        <dbReference type="ARBA" id="ARBA00023033"/>
    </source>
</evidence>
<feature type="binding site" description="axial binding residue" evidence="8">
    <location>
        <position position="450"/>
    </location>
    <ligand>
        <name>heme</name>
        <dbReference type="ChEBI" id="CHEBI:30413"/>
    </ligand>
    <ligandPart>
        <name>Fe</name>
        <dbReference type="ChEBI" id="CHEBI:18248"/>
    </ligandPart>
</feature>
<dbReference type="Gene3D" id="1.10.630.10">
    <property type="entry name" value="Cytochrome P450"/>
    <property type="match status" value="1"/>
</dbReference>
<keyword evidence="10" id="KW-0472">Membrane</keyword>
<keyword evidence="6 8" id="KW-0408">Iron</keyword>
<keyword evidence="7 9" id="KW-0503">Monooxygenase</keyword>
<gene>
    <name evidence="11" type="ORF">EZV62_008966</name>
</gene>
<dbReference type="Pfam" id="PF00067">
    <property type="entry name" value="p450"/>
    <property type="match status" value="1"/>
</dbReference>
<keyword evidence="12" id="KW-1185">Reference proteome</keyword>
<dbReference type="CDD" id="cd11072">
    <property type="entry name" value="CYP71-like"/>
    <property type="match status" value="1"/>
</dbReference>
<comment type="cofactor">
    <cofactor evidence="1 8">
        <name>heme</name>
        <dbReference type="ChEBI" id="CHEBI:30413"/>
    </cofactor>
</comment>
<dbReference type="GO" id="GO:0016705">
    <property type="term" value="F:oxidoreductase activity, acting on paired donors, with incorporation or reduction of molecular oxygen"/>
    <property type="evidence" value="ECO:0007669"/>
    <property type="project" value="InterPro"/>
</dbReference>
<feature type="transmembrane region" description="Helical" evidence="10">
    <location>
        <begin position="12"/>
        <end position="31"/>
    </location>
</feature>
<dbReference type="SUPFAM" id="SSF48264">
    <property type="entry name" value="Cytochrome P450"/>
    <property type="match status" value="1"/>
</dbReference>
<dbReference type="OrthoDB" id="1470350at2759"/>
<evidence type="ECO:0000256" key="6">
    <source>
        <dbReference type="ARBA" id="ARBA00023004"/>
    </source>
</evidence>
<keyword evidence="3 8" id="KW-0349">Heme</keyword>
<keyword evidence="10" id="KW-1133">Transmembrane helix</keyword>